<reference evidence="2" key="1">
    <citation type="submission" date="2019-08" db="EMBL/GenBank/DDBJ databases">
        <authorList>
            <person name="Kucharzyk K."/>
            <person name="Murdoch R.W."/>
            <person name="Higgins S."/>
            <person name="Loffler F."/>
        </authorList>
    </citation>
    <scope>NUCLEOTIDE SEQUENCE</scope>
</reference>
<name>A0A645DEE2_9ZZZZ</name>
<protein>
    <submittedName>
        <fullName evidence="2">Uncharacterized protein</fullName>
    </submittedName>
</protein>
<evidence type="ECO:0000256" key="1">
    <source>
        <dbReference type="SAM" id="MobiDB-lite"/>
    </source>
</evidence>
<proteinExistence type="predicted"/>
<comment type="caution">
    <text evidence="2">The sequence shown here is derived from an EMBL/GenBank/DDBJ whole genome shotgun (WGS) entry which is preliminary data.</text>
</comment>
<dbReference type="EMBL" id="VSSQ01035234">
    <property type="protein sequence ID" value="MPM87408.1"/>
    <property type="molecule type" value="Genomic_DNA"/>
</dbReference>
<accession>A0A645DEE2</accession>
<organism evidence="2">
    <name type="scientific">bioreactor metagenome</name>
    <dbReference type="NCBI Taxonomy" id="1076179"/>
    <lineage>
        <taxon>unclassified sequences</taxon>
        <taxon>metagenomes</taxon>
        <taxon>ecological metagenomes</taxon>
    </lineage>
</organism>
<evidence type="ECO:0000313" key="2">
    <source>
        <dbReference type="EMBL" id="MPM87408.1"/>
    </source>
</evidence>
<feature type="region of interest" description="Disordered" evidence="1">
    <location>
        <begin position="234"/>
        <end position="258"/>
    </location>
</feature>
<sequence length="258" mass="27632">MLSVADGALACRDILRLDPLLHRRAIGKLFSAELFPHACLLVGRHEAVGQVVGNGVGTAEGVARQRQPFTHAAGAARQEVAAAHVGEQADDGLGHGHLGALGDDARRAALADAHAAAHDDAVHEGDVGLAELVNQVVERVFLGEEVFELGVAGAACLVQKANVAARAERAKGTFTAIAADRHGQHLVVVLPCQQRGKQIAHHTQRERVERLGAVQCDETDLTTHLGQNFRRHLRHSFSPSLRDRPRQPVNKTSESRKS</sequence>
<dbReference type="AlphaFoldDB" id="A0A645DEE2"/>
<gene>
    <name evidence="2" type="ORF">SDC9_134504</name>
</gene>